<keyword evidence="4" id="KW-1185">Reference proteome</keyword>
<feature type="compositionally biased region" description="Basic residues" evidence="1">
    <location>
        <begin position="107"/>
        <end position="140"/>
    </location>
</feature>
<dbReference type="RefSeq" id="WP_077024078.1">
    <property type="nucleotide sequence ID" value="NZ_CP017641.1"/>
</dbReference>
<dbReference type="InterPro" id="IPR000352">
    <property type="entry name" value="Pep_chain_release_fac_I"/>
</dbReference>
<dbReference type="GO" id="GO:0072344">
    <property type="term" value="P:rescue of stalled ribosome"/>
    <property type="evidence" value="ECO:0007669"/>
    <property type="project" value="TreeGrafter"/>
</dbReference>
<dbReference type="PANTHER" id="PTHR47814:SF1">
    <property type="entry name" value="PEPTIDYL-TRNA HYDROLASE ARFB"/>
    <property type="match status" value="1"/>
</dbReference>
<dbReference type="STRING" id="1891926.Fuma_02072"/>
<dbReference type="EMBL" id="CP017641">
    <property type="protein sequence ID" value="APZ92461.1"/>
    <property type="molecule type" value="Genomic_DNA"/>
</dbReference>
<dbReference type="Gene3D" id="3.30.160.20">
    <property type="match status" value="1"/>
</dbReference>
<dbReference type="FunFam" id="3.30.160.20:FF:000046">
    <property type="entry name" value="Peptidyl-tRNA hydrolase ICT1"/>
    <property type="match status" value="1"/>
</dbReference>
<dbReference type="OrthoDB" id="9815709at2"/>
<dbReference type="SUPFAM" id="SSF110916">
    <property type="entry name" value="Peptidyl-tRNA hydrolase domain-like"/>
    <property type="match status" value="1"/>
</dbReference>
<feature type="domain" description="Prokaryotic-type class I peptide chain release factors" evidence="2">
    <location>
        <begin position="6"/>
        <end position="133"/>
    </location>
</feature>
<gene>
    <name evidence="3" type="primary">yaeJ</name>
    <name evidence="3" type="ORF">Fuma_02072</name>
</gene>
<evidence type="ECO:0000313" key="4">
    <source>
        <dbReference type="Proteomes" id="UP000187735"/>
    </source>
</evidence>
<accession>A0A1P8WEI1</accession>
<keyword evidence="3" id="KW-0378">Hydrolase</keyword>
<dbReference type="GO" id="GO:0003747">
    <property type="term" value="F:translation release factor activity"/>
    <property type="evidence" value="ECO:0007669"/>
    <property type="project" value="InterPro"/>
</dbReference>
<dbReference type="NCBIfam" id="NF006718">
    <property type="entry name" value="PRK09256.1"/>
    <property type="match status" value="1"/>
</dbReference>
<dbReference type="Proteomes" id="UP000187735">
    <property type="component" value="Chromosome"/>
</dbReference>
<dbReference type="Pfam" id="PF00472">
    <property type="entry name" value="RF-1"/>
    <property type="match status" value="1"/>
</dbReference>
<sequence>MLEITSNIQIDESEFDFSFARSGGPGGQNVNKVNSKAMLRWNPGESDALPHGVRQRFINKYQHRFTKDGVLILRSQKYRDQGRNTADCMDRLRQMILDIITPPTQRRPTKPSRGAKQRRLTSKKQTSQKKQQRRKPSMND</sequence>
<dbReference type="KEGG" id="fmr:Fuma_02072"/>
<dbReference type="EC" id="3.1.1.29" evidence="3"/>
<dbReference type="AlphaFoldDB" id="A0A1P8WEI1"/>
<evidence type="ECO:0000259" key="2">
    <source>
        <dbReference type="Pfam" id="PF00472"/>
    </source>
</evidence>
<proteinExistence type="predicted"/>
<dbReference type="PANTHER" id="PTHR47814">
    <property type="entry name" value="PEPTIDYL-TRNA HYDROLASE ARFB"/>
    <property type="match status" value="1"/>
</dbReference>
<evidence type="ECO:0000313" key="3">
    <source>
        <dbReference type="EMBL" id="APZ92461.1"/>
    </source>
</evidence>
<organism evidence="3 4">
    <name type="scientific">Fuerstiella marisgermanici</name>
    <dbReference type="NCBI Taxonomy" id="1891926"/>
    <lineage>
        <taxon>Bacteria</taxon>
        <taxon>Pseudomonadati</taxon>
        <taxon>Planctomycetota</taxon>
        <taxon>Planctomycetia</taxon>
        <taxon>Planctomycetales</taxon>
        <taxon>Planctomycetaceae</taxon>
        <taxon>Fuerstiella</taxon>
    </lineage>
</organism>
<reference evidence="3 4" key="1">
    <citation type="journal article" date="2016" name="Front. Microbiol.">
        <title>Fuerstia marisgermanicae gen. nov., sp. nov., an Unusual Member of the Phylum Planctomycetes from the German Wadden Sea.</title>
        <authorList>
            <person name="Kohn T."/>
            <person name="Heuer A."/>
            <person name="Jogler M."/>
            <person name="Vollmers J."/>
            <person name="Boedeker C."/>
            <person name="Bunk B."/>
            <person name="Rast P."/>
            <person name="Borchert D."/>
            <person name="Glockner I."/>
            <person name="Freese H.M."/>
            <person name="Klenk H.P."/>
            <person name="Overmann J."/>
            <person name="Kaster A.K."/>
            <person name="Rohde M."/>
            <person name="Wiegand S."/>
            <person name="Jogler C."/>
        </authorList>
    </citation>
    <scope>NUCLEOTIDE SEQUENCE [LARGE SCALE GENOMIC DNA]</scope>
    <source>
        <strain evidence="3 4">NH11</strain>
    </source>
</reference>
<name>A0A1P8WEI1_9PLAN</name>
<dbReference type="GO" id="GO:0004045">
    <property type="term" value="F:peptidyl-tRNA hydrolase activity"/>
    <property type="evidence" value="ECO:0007669"/>
    <property type="project" value="UniProtKB-EC"/>
</dbReference>
<feature type="region of interest" description="Disordered" evidence="1">
    <location>
        <begin position="98"/>
        <end position="140"/>
    </location>
</feature>
<protein>
    <submittedName>
        <fullName evidence="3">Peptidyl-tRNA hydrolase YaeJ</fullName>
        <ecNumber evidence="3">3.1.1.29</ecNumber>
    </submittedName>
</protein>
<evidence type="ECO:0000256" key="1">
    <source>
        <dbReference type="SAM" id="MobiDB-lite"/>
    </source>
</evidence>
<dbReference type="GO" id="GO:0043022">
    <property type="term" value="F:ribosome binding"/>
    <property type="evidence" value="ECO:0007669"/>
    <property type="project" value="TreeGrafter"/>
</dbReference>